<protein>
    <submittedName>
        <fullName evidence="1">Uncharacterized protein</fullName>
    </submittedName>
</protein>
<organism evidence="1 2">
    <name type="scientific">Rangifer tarandus platyrhynchus</name>
    <name type="common">Svalbard reindeer</name>
    <dbReference type="NCBI Taxonomy" id="3082113"/>
    <lineage>
        <taxon>Eukaryota</taxon>
        <taxon>Metazoa</taxon>
        <taxon>Chordata</taxon>
        <taxon>Craniata</taxon>
        <taxon>Vertebrata</taxon>
        <taxon>Euteleostomi</taxon>
        <taxon>Mammalia</taxon>
        <taxon>Eutheria</taxon>
        <taxon>Laurasiatheria</taxon>
        <taxon>Artiodactyla</taxon>
        <taxon>Ruminantia</taxon>
        <taxon>Pecora</taxon>
        <taxon>Cervidae</taxon>
        <taxon>Odocoileinae</taxon>
        <taxon>Rangifer</taxon>
    </lineage>
</organism>
<keyword evidence="2" id="KW-1185">Reference proteome</keyword>
<proteinExistence type="predicted"/>
<evidence type="ECO:0000313" key="2">
    <source>
        <dbReference type="Proteomes" id="UP001176941"/>
    </source>
</evidence>
<name>A0ABN8ZU09_RANTA</name>
<gene>
    <name evidence="1" type="ORF">MRATA1EN1_LOCUS25990</name>
</gene>
<sequence length="159" mass="17341">MILMGQRPRGRRDFSCHLCAMRPWLRGISRRPYITPPSDPRKDHGCGWRRKSTRIAGSWAFPASARRHNALWTKPRLSRVGVTHRLPLRRGPGGTTCDLEHGCGAVGSRPTSGAGARRLHGLRGSGGRDLDVPGSWSVGCLSATLVTPGVPWYSLGLAK</sequence>
<reference evidence="1" key="1">
    <citation type="submission" date="2023-04" db="EMBL/GenBank/DDBJ databases">
        <authorList>
            <consortium name="ELIXIR-Norway"/>
        </authorList>
    </citation>
    <scope>NUCLEOTIDE SEQUENCE [LARGE SCALE GENOMIC DNA]</scope>
</reference>
<dbReference type="EMBL" id="OX459942">
    <property type="protein sequence ID" value="CAI9177028.1"/>
    <property type="molecule type" value="Genomic_DNA"/>
</dbReference>
<evidence type="ECO:0000313" key="1">
    <source>
        <dbReference type="EMBL" id="CAI9177028.1"/>
    </source>
</evidence>
<accession>A0ABN8ZU09</accession>
<dbReference type="Proteomes" id="UP001176941">
    <property type="component" value="Chromosome 6"/>
</dbReference>